<keyword evidence="1" id="KW-0597">Phosphoprotein</keyword>
<sequence length="221" mass="25624">MFRKVLIAEDQESANISVRKTLADLGIQHTDYVYYCDDALTRIEKALKADQPYDLLITDLSFEEDQYRQRLPNGDDLIKAVKQEQPTIKIVVFSAEDKSQVIDTLFEELSIDAYVRKARNDAQYLKEAINTIYQNRKYRSPNLKPIVKERNSYEFADFDITIISLLSQGVLQKDIPFHLQQRNIKPSGLSSVEKRLNHMKESLDFTKNEQLIAFCKDIGII</sequence>
<feature type="modified residue" description="4-aspartylphosphate" evidence="1">
    <location>
        <position position="59"/>
    </location>
</feature>
<evidence type="ECO:0000259" key="2">
    <source>
        <dbReference type="PROSITE" id="PS50110"/>
    </source>
</evidence>
<dbReference type="InterPro" id="IPR011006">
    <property type="entry name" value="CheY-like_superfamily"/>
</dbReference>
<proteinExistence type="predicted"/>
<dbReference type="EMBL" id="UGYW01000002">
    <property type="protein sequence ID" value="SUJ19325.1"/>
    <property type="molecule type" value="Genomic_DNA"/>
</dbReference>
<evidence type="ECO:0000313" key="4">
    <source>
        <dbReference type="Proteomes" id="UP000254893"/>
    </source>
</evidence>
<accession>A0A380CG23</accession>
<dbReference type="SUPFAM" id="SSF52172">
    <property type="entry name" value="CheY-like"/>
    <property type="match status" value="1"/>
</dbReference>
<dbReference type="CDD" id="cd00156">
    <property type="entry name" value="REC"/>
    <property type="match status" value="1"/>
</dbReference>
<evidence type="ECO:0000313" key="3">
    <source>
        <dbReference type="EMBL" id="SUJ19325.1"/>
    </source>
</evidence>
<dbReference type="AlphaFoldDB" id="A0A380CG23"/>
<dbReference type="Proteomes" id="UP000254893">
    <property type="component" value="Unassembled WGS sequence"/>
</dbReference>
<reference evidence="3 4" key="1">
    <citation type="submission" date="2018-06" db="EMBL/GenBank/DDBJ databases">
        <authorList>
            <consortium name="Pathogen Informatics"/>
            <person name="Doyle S."/>
        </authorList>
    </citation>
    <scope>NUCLEOTIDE SEQUENCE [LARGE SCALE GENOMIC DNA]</scope>
    <source>
        <strain evidence="3 4">NCTC11388</strain>
    </source>
</reference>
<dbReference type="PROSITE" id="PS50110">
    <property type="entry name" value="RESPONSE_REGULATORY"/>
    <property type="match status" value="1"/>
</dbReference>
<dbReference type="RefSeq" id="WP_115170617.1">
    <property type="nucleotide sequence ID" value="NZ_JBPFQH010000021.1"/>
</dbReference>
<protein>
    <submittedName>
        <fullName evidence="3">Transcriptional regulator RcsB</fullName>
    </submittedName>
</protein>
<feature type="domain" description="Response regulatory" evidence="2">
    <location>
        <begin position="4"/>
        <end position="132"/>
    </location>
</feature>
<gene>
    <name evidence="3" type="ORF">NCTC11388_02882</name>
</gene>
<evidence type="ECO:0000256" key="1">
    <source>
        <dbReference type="PROSITE-ProRule" id="PRU00169"/>
    </source>
</evidence>
<dbReference type="Gene3D" id="3.40.50.2300">
    <property type="match status" value="1"/>
</dbReference>
<dbReference type="InterPro" id="IPR001789">
    <property type="entry name" value="Sig_transdc_resp-reg_receiver"/>
</dbReference>
<dbReference type="GO" id="GO:0000160">
    <property type="term" value="P:phosphorelay signal transduction system"/>
    <property type="evidence" value="ECO:0007669"/>
    <property type="project" value="InterPro"/>
</dbReference>
<organism evidence="3 4">
    <name type="scientific">Sphingobacterium spiritivorum</name>
    <name type="common">Flavobacterium spiritivorum</name>
    <dbReference type="NCBI Taxonomy" id="258"/>
    <lineage>
        <taxon>Bacteria</taxon>
        <taxon>Pseudomonadati</taxon>
        <taxon>Bacteroidota</taxon>
        <taxon>Sphingobacteriia</taxon>
        <taxon>Sphingobacteriales</taxon>
        <taxon>Sphingobacteriaceae</taxon>
        <taxon>Sphingobacterium</taxon>
    </lineage>
</organism>
<dbReference type="Pfam" id="PF00072">
    <property type="entry name" value="Response_reg"/>
    <property type="match status" value="1"/>
</dbReference>
<dbReference type="SMART" id="SM00448">
    <property type="entry name" value="REC"/>
    <property type="match status" value="1"/>
</dbReference>
<name>A0A380CG23_SPHSI</name>